<dbReference type="SUPFAM" id="SSF46689">
    <property type="entry name" value="Homeodomain-like"/>
    <property type="match status" value="1"/>
</dbReference>
<dbReference type="SUPFAM" id="SSF48498">
    <property type="entry name" value="Tetracyclin repressor-like, C-terminal domain"/>
    <property type="match status" value="1"/>
</dbReference>
<dbReference type="GO" id="GO:0000976">
    <property type="term" value="F:transcription cis-regulatory region binding"/>
    <property type="evidence" value="ECO:0007669"/>
    <property type="project" value="TreeGrafter"/>
</dbReference>
<dbReference type="PANTHER" id="PTHR30055">
    <property type="entry name" value="HTH-TYPE TRANSCRIPTIONAL REGULATOR RUTR"/>
    <property type="match status" value="1"/>
</dbReference>
<dbReference type="InterPro" id="IPR009057">
    <property type="entry name" value="Homeodomain-like_sf"/>
</dbReference>
<evidence type="ECO:0000256" key="2">
    <source>
        <dbReference type="ARBA" id="ARBA00023125"/>
    </source>
</evidence>
<dbReference type="EMBL" id="BNJK01000001">
    <property type="protein sequence ID" value="GHO96244.1"/>
    <property type="molecule type" value="Genomic_DNA"/>
</dbReference>
<evidence type="ECO:0000259" key="5">
    <source>
        <dbReference type="PROSITE" id="PS50977"/>
    </source>
</evidence>
<organism evidence="6 7">
    <name type="scientific">Reticulibacter mediterranei</name>
    <dbReference type="NCBI Taxonomy" id="2778369"/>
    <lineage>
        <taxon>Bacteria</taxon>
        <taxon>Bacillati</taxon>
        <taxon>Chloroflexota</taxon>
        <taxon>Ktedonobacteria</taxon>
        <taxon>Ktedonobacterales</taxon>
        <taxon>Reticulibacteraceae</taxon>
        <taxon>Reticulibacter</taxon>
    </lineage>
</organism>
<name>A0A8J3IQS7_9CHLR</name>
<dbReference type="Proteomes" id="UP000597444">
    <property type="component" value="Unassembled WGS sequence"/>
</dbReference>
<feature type="DNA-binding region" description="H-T-H motif" evidence="4">
    <location>
        <begin position="36"/>
        <end position="55"/>
    </location>
</feature>
<feature type="domain" description="HTH tetR-type" evidence="5">
    <location>
        <begin position="14"/>
        <end position="73"/>
    </location>
</feature>
<dbReference type="Pfam" id="PF17932">
    <property type="entry name" value="TetR_C_24"/>
    <property type="match status" value="1"/>
</dbReference>
<dbReference type="AlphaFoldDB" id="A0A8J3IQS7"/>
<keyword evidence="3" id="KW-0804">Transcription</keyword>
<dbReference type="PANTHER" id="PTHR30055:SF234">
    <property type="entry name" value="HTH-TYPE TRANSCRIPTIONAL REGULATOR BETI"/>
    <property type="match status" value="1"/>
</dbReference>
<dbReference type="PROSITE" id="PS50977">
    <property type="entry name" value="HTH_TETR_2"/>
    <property type="match status" value="1"/>
</dbReference>
<dbReference type="GO" id="GO:0003700">
    <property type="term" value="F:DNA-binding transcription factor activity"/>
    <property type="evidence" value="ECO:0007669"/>
    <property type="project" value="TreeGrafter"/>
</dbReference>
<dbReference type="Pfam" id="PF00440">
    <property type="entry name" value="TetR_N"/>
    <property type="match status" value="1"/>
</dbReference>
<evidence type="ECO:0000313" key="7">
    <source>
        <dbReference type="Proteomes" id="UP000597444"/>
    </source>
</evidence>
<proteinExistence type="predicted"/>
<keyword evidence="7" id="KW-1185">Reference proteome</keyword>
<reference evidence="6" key="1">
    <citation type="submission" date="2020-10" db="EMBL/GenBank/DDBJ databases">
        <title>Taxonomic study of unclassified bacteria belonging to the class Ktedonobacteria.</title>
        <authorList>
            <person name="Yabe S."/>
            <person name="Wang C.M."/>
            <person name="Zheng Y."/>
            <person name="Sakai Y."/>
            <person name="Cavaletti L."/>
            <person name="Monciardini P."/>
            <person name="Donadio S."/>
        </authorList>
    </citation>
    <scope>NUCLEOTIDE SEQUENCE</scope>
    <source>
        <strain evidence="6">ID150040</strain>
    </source>
</reference>
<gene>
    <name evidence="6" type="ORF">KSF_062920</name>
</gene>
<sequence>MSHVEKSCKRADAVTNRARLLAAALAVFAQSGLDLEVNDVASQAQVGVGTLYRHFGNREDLLRALVNDTFEDALTQIRLAVQPHMDDPRAALEALVAAGLRVQQQYRSLFAVMRDPRLKKLLDPARGEARRTQFLDQARGVMERGIQAGIFREDIDPELAAAVIMGSFASVFDHFGKITALAELEQRLFQLLWMMVAKEGGNALLVGSPLIEPGSTGG</sequence>
<accession>A0A8J3IQS7</accession>
<dbReference type="PRINTS" id="PR00455">
    <property type="entry name" value="HTHTETR"/>
</dbReference>
<keyword evidence="1" id="KW-0805">Transcription regulation</keyword>
<dbReference type="InterPro" id="IPR041490">
    <property type="entry name" value="KstR2_TetR_C"/>
</dbReference>
<evidence type="ECO:0000256" key="1">
    <source>
        <dbReference type="ARBA" id="ARBA00023015"/>
    </source>
</evidence>
<evidence type="ECO:0000256" key="3">
    <source>
        <dbReference type="ARBA" id="ARBA00023163"/>
    </source>
</evidence>
<comment type="caution">
    <text evidence="6">The sequence shown here is derived from an EMBL/GenBank/DDBJ whole genome shotgun (WGS) entry which is preliminary data.</text>
</comment>
<evidence type="ECO:0000256" key="4">
    <source>
        <dbReference type="PROSITE-ProRule" id="PRU00335"/>
    </source>
</evidence>
<evidence type="ECO:0000313" key="6">
    <source>
        <dbReference type="EMBL" id="GHO96244.1"/>
    </source>
</evidence>
<dbReference type="InterPro" id="IPR001647">
    <property type="entry name" value="HTH_TetR"/>
</dbReference>
<protein>
    <recommendedName>
        <fullName evidence="5">HTH tetR-type domain-containing protein</fullName>
    </recommendedName>
</protein>
<dbReference type="Gene3D" id="1.10.357.10">
    <property type="entry name" value="Tetracycline Repressor, domain 2"/>
    <property type="match status" value="1"/>
</dbReference>
<keyword evidence="2 4" id="KW-0238">DNA-binding</keyword>
<dbReference type="InterPro" id="IPR050109">
    <property type="entry name" value="HTH-type_TetR-like_transc_reg"/>
</dbReference>
<dbReference type="RefSeq" id="WP_220206884.1">
    <property type="nucleotide sequence ID" value="NZ_BNJK01000001.1"/>
</dbReference>
<dbReference type="InterPro" id="IPR036271">
    <property type="entry name" value="Tet_transcr_reg_TetR-rel_C_sf"/>
</dbReference>